<keyword evidence="8 12" id="KW-0067">ATP-binding</keyword>
<evidence type="ECO:0000256" key="3">
    <source>
        <dbReference type="ARBA" id="ARBA00020170"/>
    </source>
</evidence>
<evidence type="ECO:0000256" key="7">
    <source>
        <dbReference type="ARBA" id="ARBA00022763"/>
    </source>
</evidence>
<feature type="domain" description="RecF/RecN/SMC N-terminal" evidence="14">
    <location>
        <begin position="3"/>
        <end position="338"/>
    </location>
</feature>
<dbReference type="PROSITE" id="PS00618">
    <property type="entry name" value="RECF_2"/>
    <property type="match status" value="1"/>
</dbReference>
<reference evidence="15 16" key="1">
    <citation type="submission" date="2019-03" db="EMBL/GenBank/DDBJ databases">
        <title>Genomic Encyclopedia of Type Strains, Phase IV (KMG-IV): sequencing the most valuable type-strain genomes for metagenomic binning, comparative biology and taxonomic classification.</title>
        <authorList>
            <person name="Goeker M."/>
        </authorList>
    </citation>
    <scope>NUCLEOTIDE SEQUENCE [LARGE SCALE GENOMIC DNA]</scope>
    <source>
        <strain evidence="15 16">DSM 29487</strain>
    </source>
</reference>
<gene>
    <name evidence="12" type="primary">recF</name>
    <name evidence="15" type="ORF">EDD60_12125</name>
</gene>
<keyword evidence="11 12" id="KW-0742">SOS response</keyword>
<keyword evidence="9 12" id="KW-0238">DNA-binding</keyword>
<dbReference type="AlphaFoldDB" id="A0A4R3YPF2"/>
<evidence type="ECO:0000256" key="13">
    <source>
        <dbReference type="RuleBase" id="RU000578"/>
    </source>
</evidence>
<dbReference type="HAMAP" id="MF_00365">
    <property type="entry name" value="RecF"/>
    <property type="match status" value="1"/>
</dbReference>
<evidence type="ECO:0000256" key="8">
    <source>
        <dbReference type="ARBA" id="ARBA00022840"/>
    </source>
</evidence>
<evidence type="ECO:0000259" key="14">
    <source>
        <dbReference type="Pfam" id="PF02463"/>
    </source>
</evidence>
<dbReference type="GO" id="GO:0003697">
    <property type="term" value="F:single-stranded DNA binding"/>
    <property type="evidence" value="ECO:0007669"/>
    <property type="project" value="UniProtKB-UniRule"/>
</dbReference>
<comment type="subcellular location">
    <subcellularLocation>
        <location evidence="1 12 13">Cytoplasm</location>
    </subcellularLocation>
</comment>
<evidence type="ECO:0000256" key="10">
    <source>
        <dbReference type="ARBA" id="ARBA00023204"/>
    </source>
</evidence>
<proteinExistence type="inferred from homology"/>
<dbReference type="SUPFAM" id="SSF52540">
    <property type="entry name" value="P-loop containing nucleoside triphosphate hydrolases"/>
    <property type="match status" value="1"/>
</dbReference>
<dbReference type="NCBIfam" id="TIGR00611">
    <property type="entry name" value="recf"/>
    <property type="match status" value="1"/>
</dbReference>
<keyword evidence="16" id="KW-1185">Reference proteome</keyword>
<keyword evidence="5 12" id="KW-0235">DNA replication</keyword>
<dbReference type="GO" id="GO:0000731">
    <property type="term" value="P:DNA synthesis involved in DNA repair"/>
    <property type="evidence" value="ECO:0007669"/>
    <property type="project" value="TreeGrafter"/>
</dbReference>
<comment type="caution">
    <text evidence="15">The sequence shown here is derived from an EMBL/GenBank/DDBJ whole genome shotgun (WGS) entry which is preliminary data.</text>
</comment>
<dbReference type="GO" id="GO:0009432">
    <property type="term" value="P:SOS response"/>
    <property type="evidence" value="ECO:0007669"/>
    <property type="project" value="UniProtKB-UniRule"/>
</dbReference>
<evidence type="ECO:0000256" key="6">
    <source>
        <dbReference type="ARBA" id="ARBA00022741"/>
    </source>
</evidence>
<evidence type="ECO:0000256" key="4">
    <source>
        <dbReference type="ARBA" id="ARBA00022490"/>
    </source>
</evidence>
<keyword evidence="7 12" id="KW-0227">DNA damage</keyword>
<name>A0A4R3YPF2_9FIRM</name>
<dbReference type="PANTHER" id="PTHR32182">
    <property type="entry name" value="DNA REPLICATION AND REPAIR PROTEIN RECF"/>
    <property type="match status" value="1"/>
</dbReference>
<dbReference type="GeneID" id="98916228"/>
<keyword evidence="4 12" id="KW-0963">Cytoplasm</keyword>
<dbReference type="InterPro" id="IPR003395">
    <property type="entry name" value="RecF/RecN/SMC_N"/>
</dbReference>
<dbReference type="Proteomes" id="UP000295515">
    <property type="component" value="Unassembled WGS sequence"/>
</dbReference>
<evidence type="ECO:0000313" key="16">
    <source>
        <dbReference type="Proteomes" id="UP000295515"/>
    </source>
</evidence>
<comment type="similarity">
    <text evidence="2 12 13">Belongs to the RecF family.</text>
</comment>
<dbReference type="InterPro" id="IPR042174">
    <property type="entry name" value="RecF_2"/>
</dbReference>
<dbReference type="Pfam" id="PF02463">
    <property type="entry name" value="SMC_N"/>
    <property type="match status" value="1"/>
</dbReference>
<accession>A0A4R3YPF2</accession>
<evidence type="ECO:0000256" key="2">
    <source>
        <dbReference type="ARBA" id="ARBA00008016"/>
    </source>
</evidence>
<comment type="function">
    <text evidence="12 13">The RecF protein is involved in DNA metabolism; it is required for DNA replication and normal SOS inducibility. RecF binds preferentially to single-stranded, linear DNA. It also seems to bind ATP.</text>
</comment>
<organism evidence="15 16">
    <name type="scientific">Longibaculum muris</name>
    <dbReference type="NCBI Taxonomy" id="1796628"/>
    <lineage>
        <taxon>Bacteria</taxon>
        <taxon>Bacillati</taxon>
        <taxon>Bacillota</taxon>
        <taxon>Erysipelotrichia</taxon>
        <taxon>Erysipelotrichales</taxon>
        <taxon>Coprobacillaceae</taxon>
        <taxon>Longibaculum</taxon>
    </lineage>
</organism>
<keyword evidence="10 12" id="KW-0234">DNA repair</keyword>
<dbReference type="PANTHER" id="PTHR32182:SF0">
    <property type="entry name" value="DNA REPLICATION AND REPAIR PROTEIN RECF"/>
    <property type="match status" value="1"/>
</dbReference>
<dbReference type="InterPro" id="IPR001238">
    <property type="entry name" value="DNA-binding_RecF"/>
</dbReference>
<evidence type="ECO:0000256" key="1">
    <source>
        <dbReference type="ARBA" id="ARBA00004496"/>
    </source>
</evidence>
<evidence type="ECO:0000256" key="11">
    <source>
        <dbReference type="ARBA" id="ARBA00023236"/>
    </source>
</evidence>
<dbReference type="GO" id="GO:0005524">
    <property type="term" value="F:ATP binding"/>
    <property type="evidence" value="ECO:0007669"/>
    <property type="project" value="UniProtKB-UniRule"/>
</dbReference>
<dbReference type="InterPro" id="IPR027417">
    <property type="entry name" value="P-loop_NTPase"/>
</dbReference>
<dbReference type="GO" id="GO:0005737">
    <property type="term" value="C:cytoplasm"/>
    <property type="evidence" value="ECO:0007669"/>
    <property type="project" value="UniProtKB-SubCell"/>
</dbReference>
<feature type="binding site" evidence="12">
    <location>
        <begin position="30"/>
        <end position="37"/>
    </location>
    <ligand>
        <name>ATP</name>
        <dbReference type="ChEBI" id="CHEBI:30616"/>
    </ligand>
</feature>
<evidence type="ECO:0000313" key="15">
    <source>
        <dbReference type="EMBL" id="TCV94231.1"/>
    </source>
</evidence>
<dbReference type="GO" id="GO:0006260">
    <property type="term" value="P:DNA replication"/>
    <property type="evidence" value="ECO:0007669"/>
    <property type="project" value="UniProtKB-UniRule"/>
</dbReference>
<dbReference type="InterPro" id="IPR018078">
    <property type="entry name" value="DNA-binding_RecF_CS"/>
</dbReference>
<dbReference type="Gene3D" id="3.40.50.300">
    <property type="entry name" value="P-loop containing nucleotide triphosphate hydrolases"/>
    <property type="match status" value="1"/>
</dbReference>
<evidence type="ECO:0000256" key="5">
    <source>
        <dbReference type="ARBA" id="ARBA00022705"/>
    </source>
</evidence>
<evidence type="ECO:0000256" key="9">
    <source>
        <dbReference type="ARBA" id="ARBA00023125"/>
    </source>
</evidence>
<dbReference type="Gene3D" id="1.20.1050.90">
    <property type="entry name" value="RecF/RecN/SMC, N-terminal domain"/>
    <property type="match status" value="1"/>
</dbReference>
<dbReference type="EMBL" id="SMCQ01000021">
    <property type="protein sequence ID" value="TCV94231.1"/>
    <property type="molecule type" value="Genomic_DNA"/>
</dbReference>
<protein>
    <recommendedName>
        <fullName evidence="3 12">DNA replication and repair protein RecF</fullName>
    </recommendedName>
</protein>
<dbReference type="RefSeq" id="WP_066447157.1">
    <property type="nucleotide sequence ID" value="NZ_JANKBF010000019.1"/>
</dbReference>
<keyword evidence="6 12" id="KW-0547">Nucleotide-binding</keyword>
<evidence type="ECO:0000256" key="12">
    <source>
        <dbReference type="HAMAP-Rule" id="MF_00365"/>
    </source>
</evidence>
<dbReference type="GO" id="GO:0006302">
    <property type="term" value="P:double-strand break repair"/>
    <property type="evidence" value="ECO:0007669"/>
    <property type="project" value="TreeGrafter"/>
</dbReference>
<dbReference type="CDD" id="cd03242">
    <property type="entry name" value="ABC_RecF"/>
    <property type="match status" value="1"/>
</dbReference>
<sequence>MKINSIELKNFRNYQDCSVEFDPFINIFIGKNAQGKTNLLEAIYILSMSKSFKTKIVDELIYFDEDFAKIHGDIMTHEKQMSLEIVLSKLGKKAFINHNEIKKTSDYVGYLNVVLFIPEDLMLIKGSPRLRRKLIDMEISKISPVYMYNLNKYNKLLKERNKYLKMLHDSHKDADTYLEVLSEQMALLQVDLLKKRIEFVDLLNEISTKMYDYIALHQEKLSLKYKSHYQELTYECILDKYQKSYKKDILLGQTNHGIHKDDLLMYLDEMDASIYASQGQQRSIVLAMKIGLLELIKKEIGEYPILLLDDVLSELDDVRKTKLLNLIQGKVQTFLTSTSVGGIHHQVIDMAKKIEIENGQLKGEENGRK</sequence>